<sequence length="246" mass="25826">MKSSKNALIIGGSRGAGRELALSLSAQGTKTTVVARGKDALAKLKADAPDINTMAMDATGDGVADKLMKEIDPDLLILTVGYEPKMIPFHEQSWDEFSGAWNTDTRIAHAFSSAALTQPMKKGGIVVSFSSGAGLSGSRLSGGYAGAKRMQHFLTDYAQREAELLDLGLTFYSIIPKQLVQGTVLGLAAAEAYSAAVGKPLDQFLNQWEEPLTAGKIAGHVVSILGHSEPTEKKAFVITGTGMAAA</sequence>
<comment type="similarity">
    <text evidence="1">Belongs to the short-chain dehydrogenases/reductases (SDR) family.</text>
</comment>
<dbReference type="InterPro" id="IPR002347">
    <property type="entry name" value="SDR_fam"/>
</dbReference>
<dbReference type="Gene3D" id="3.40.50.720">
    <property type="entry name" value="NAD(P)-binding Rossmann-like Domain"/>
    <property type="match status" value="1"/>
</dbReference>
<dbReference type="Pfam" id="PF00106">
    <property type="entry name" value="adh_short"/>
    <property type="match status" value="1"/>
</dbReference>
<dbReference type="Proteomes" id="UP001209803">
    <property type="component" value="Chromosome"/>
</dbReference>
<evidence type="ECO:0000256" key="1">
    <source>
        <dbReference type="ARBA" id="ARBA00006484"/>
    </source>
</evidence>
<dbReference type="PANTHER" id="PTHR42901:SF1">
    <property type="entry name" value="ALCOHOL DEHYDROGENASE"/>
    <property type="match status" value="1"/>
</dbReference>
<keyword evidence="2" id="KW-0560">Oxidoreductase</keyword>
<dbReference type="InterPro" id="IPR036291">
    <property type="entry name" value="NAD(P)-bd_dom_sf"/>
</dbReference>
<evidence type="ECO:0000313" key="4">
    <source>
        <dbReference type="Proteomes" id="UP001209803"/>
    </source>
</evidence>
<gene>
    <name evidence="3" type="ORF">K1718_00180</name>
</gene>
<dbReference type="CDD" id="cd05233">
    <property type="entry name" value="SDR_c"/>
    <property type="match status" value="1"/>
</dbReference>
<accession>A0ABY8F2V6</accession>
<evidence type="ECO:0000313" key="3">
    <source>
        <dbReference type="EMBL" id="WFE89813.1"/>
    </source>
</evidence>
<dbReference type="RefSeq" id="WP_265680160.1">
    <property type="nucleotide sequence ID" value="NZ_CP120863.1"/>
</dbReference>
<dbReference type="PANTHER" id="PTHR42901">
    <property type="entry name" value="ALCOHOL DEHYDROGENASE"/>
    <property type="match status" value="1"/>
</dbReference>
<reference evidence="3 4" key="1">
    <citation type="submission" date="2023-03" db="EMBL/GenBank/DDBJ databases">
        <title>Roseibium porphyridii sp. nov. and Roseibium rhodosorbium sp. nov. isolated from marine algae, Porphyridium cruentum and Rhodosorus marinus, respectively.</title>
        <authorList>
            <person name="Lee M.W."/>
            <person name="Choi B.J."/>
            <person name="Lee J.K."/>
            <person name="Choi D.G."/>
            <person name="Baek J.H."/>
            <person name="Bayburt H."/>
            <person name="Kim J.M."/>
            <person name="Han D.M."/>
            <person name="Kim K.H."/>
            <person name="Jeon C.O."/>
        </authorList>
    </citation>
    <scope>NUCLEOTIDE SEQUENCE [LARGE SCALE GENOMIC DNA]</scope>
    <source>
        <strain evidence="3 4">KMA01</strain>
    </source>
</reference>
<name>A0ABY8F2V6_9HYPH</name>
<proteinExistence type="inferred from homology"/>
<dbReference type="SUPFAM" id="SSF51735">
    <property type="entry name" value="NAD(P)-binding Rossmann-fold domains"/>
    <property type="match status" value="1"/>
</dbReference>
<evidence type="ECO:0000256" key="2">
    <source>
        <dbReference type="ARBA" id="ARBA00023002"/>
    </source>
</evidence>
<dbReference type="EMBL" id="CP120863">
    <property type="protein sequence ID" value="WFE89813.1"/>
    <property type="molecule type" value="Genomic_DNA"/>
</dbReference>
<protein>
    <submittedName>
        <fullName evidence="3">SDR family NAD(P)-dependent oxidoreductase</fullName>
    </submittedName>
</protein>
<organism evidence="3 4">
    <name type="scientific">Roseibium porphyridii</name>
    <dbReference type="NCBI Taxonomy" id="2866279"/>
    <lineage>
        <taxon>Bacteria</taxon>
        <taxon>Pseudomonadati</taxon>
        <taxon>Pseudomonadota</taxon>
        <taxon>Alphaproteobacteria</taxon>
        <taxon>Hyphomicrobiales</taxon>
        <taxon>Stappiaceae</taxon>
        <taxon>Roseibium</taxon>
    </lineage>
</organism>
<keyword evidence="4" id="KW-1185">Reference proteome</keyword>